<protein>
    <submittedName>
        <fullName evidence="1">Uncharacterized protein</fullName>
    </submittedName>
</protein>
<sequence>MNCHTYTDASSLDVAKPRCTGEQSVAEFSSVKGGKSGKKLREKEYVSVVYSSASLILASIESDNYNTAAGAAVRRTTTMTTTMRSGVAAGVRISISCSLANFGYSRCQQFPLTTNTISSNKAENENKIISYAKRSVKGCRVERSF</sequence>
<keyword evidence="2" id="KW-1185">Reference proteome</keyword>
<accession>A0AAW2FP49</accession>
<name>A0AAW2FP49_9HYME</name>
<gene>
    <name evidence="1" type="ORF">PUN28_010214</name>
</gene>
<evidence type="ECO:0000313" key="1">
    <source>
        <dbReference type="EMBL" id="KAL0117213.1"/>
    </source>
</evidence>
<dbReference type="Proteomes" id="UP001430953">
    <property type="component" value="Unassembled WGS sequence"/>
</dbReference>
<comment type="caution">
    <text evidence="1">The sequence shown here is derived from an EMBL/GenBank/DDBJ whole genome shotgun (WGS) entry which is preliminary data.</text>
</comment>
<proteinExistence type="predicted"/>
<evidence type="ECO:0000313" key="2">
    <source>
        <dbReference type="Proteomes" id="UP001430953"/>
    </source>
</evidence>
<organism evidence="1 2">
    <name type="scientific">Cardiocondyla obscurior</name>
    <dbReference type="NCBI Taxonomy" id="286306"/>
    <lineage>
        <taxon>Eukaryota</taxon>
        <taxon>Metazoa</taxon>
        <taxon>Ecdysozoa</taxon>
        <taxon>Arthropoda</taxon>
        <taxon>Hexapoda</taxon>
        <taxon>Insecta</taxon>
        <taxon>Pterygota</taxon>
        <taxon>Neoptera</taxon>
        <taxon>Endopterygota</taxon>
        <taxon>Hymenoptera</taxon>
        <taxon>Apocrita</taxon>
        <taxon>Aculeata</taxon>
        <taxon>Formicoidea</taxon>
        <taxon>Formicidae</taxon>
        <taxon>Myrmicinae</taxon>
        <taxon>Cardiocondyla</taxon>
    </lineage>
</organism>
<dbReference type="AlphaFoldDB" id="A0AAW2FP49"/>
<reference evidence="1 2" key="1">
    <citation type="submission" date="2023-03" db="EMBL/GenBank/DDBJ databases">
        <title>High recombination rates correlate with genetic variation in Cardiocondyla obscurior ants.</title>
        <authorList>
            <person name="Errbii M."/>
        </authorList>
    </citation>
    <scope>NUCLEOTIDE SEQUENCE [LARGE SCALE GENOMIC DNA]</scope>
    <source>
        <strain evidence="1">Alpha-2009</strain>
        <tissue evidence="1">Whole body</tissue>
    </source>
</reference>
<dbReference type="EMBL" id="JADYXP020000009">
    <property type="protein sequence ID" value="KAL0117213.1"/>
    <property type="molecule type" value="Genomic_DNA"/>
</dbReference>